<feature type="domain" description="Poly(A) polymerase central" evidence="15">
    <location>
        <begin position="214"/>
        <end position="359"/>
    </location>
</feature>
<dbReference type="FunFam" id="3.30.460.10:FF:000002">
    <property type="entry name" value="Poly(A) polymerase alpha, putative"/>
    <property type="match status" value="1"/>
</dbReference>
<dbReference type="PANTHER" id="PTHR10682">
    <property type="entry name" value="POLY A POLYMERASE"/>
    <property type="match status" value="1"/>
</dbReference>
<organism evidence="17 18">
    <name type="scientific">Seriola lalandi dorsalis</name>
    <dbReference type="NCBI Taxonomy" id="1841481"/>
    <lineage>
        <taxon>Eukaryota</taxon>
        <taxon>Metazoa</taxon>
        <taxon>Chordata</taxon>
        <taxon>Craniata</taxon>
        <taxon>Vertebrata</taxon>
        <taxon>Euteleostomi</taxon>
        <taxon>Actinopterygii</taxon>
        <taxon>Neopterygii</taxon>
        <taxon>Teleostei</taxon>
        <taxon>Neoteleostei</taxon>
        <taxon>Acanthomorphata</taxon>
        <taxon>Carangaria</taxon>
        <taxon>Carangiformes</taxon>
        <taxon>Carangidae</taxon>
        <taxon>Seriola</taxon>
    </lineage>
</organism>
<evidence type="ECO:0000256" key="13">
    <source>
        <dbReference type="PIRSR" id="PIRSR018425-1"/>
    </source>
</evidence>
<feature type="binding site" evidence="13">
    <location>
        <begin position="108"/>
        <end position="110"/>
    </location>
    <ligand>
        <name>ATP</name>
        <dbReference type="ChEBI" id="CHEBI:30616"/>
    </ligand>
</feature>
<dbReference type="Pfam" id="PF04928">
    <property type="entry name" value="PAP_central"/>
    <property type="match status" value="1"/>
</dbReference>
<dbReference type="Pfam" id="PF20750">
    <property type="entry name" value="PAP_NTPase"/>
    <property type="match status" value="1"/>
</dbReference>
<feature type="binding site" evidence="13">
    <location>
        <begin position="95"/>
        <end position="97"/>
    </location>
    <ligand>
        <name>ATP</name>
        <dbReference type="ChEBI" id="CHEBI:30616"/>
    </ligand>
</feature>
<evidence type="ECO:0000256" key="12">
    <source>
        <dbReference type="ARBA" id="ARBA00048830"/>
    </source>
</evidence>
<evidence type="ECO:0000256" key="4">
    <source>
        <dbReference type="ARBA" id="ARBA00012388"/>
    </source>
</evidence>
<evidence type="ECO:0000256" key="5">
    <source>
        <dbReference type="ARBA" id="ARBA00022664"/>
    </source>
</evidence>
<evidence type="ECO:0000259" key="15">
    <source>
        <dbReference type="Pfam" id="PF04928"/>
    </source>
</evidence>
<dbReference type="EC" id="2.7.7.19" evidence="4"/>
<feature type="binding site" evidence="13">
    <location>
        <position position="232"/>
    </location>
    <ligand>
        <name>ATP</name>
        <dbReference type="ChEBI" id="CHEBI:30616"/>
    </ligand>
</feature>
<comment type="similarity">
    <text evidence="3">Belongs to the poly(A) polymerase family.</text>
</comment>
<feature type="binding site" evidence="14">
    <location>
        <position position="162"/>
    </location>
    <ligand>
        <name>Mg(2+)</name>
        <dbReference type="ChEBI" id="CHEBI:18420"/>
        <label>2</label>
        <note>catalytic</note>
    </ligand>
</feature>
<dbReference type="SUPFAM" id="SSF81631">
    <property type="entry name" value="PAP/OAS1 substrate-binding domain"/>
    <property type="match status" value="1"/>
</dbReference>
<comment type="catalytic activity">
    <reaction evidence="12">
        <text>RNA(n) + ATP = RNA(n)-3'-adenine ribonucleotide + diphosphate</text>
        <dbReference type="Rhea" id="RHEA:11332"/>
        <dbReference type="Rhea" id="RHEA-COMP:14527"/>
        <dbReference type="Rhea" id="RHEA-COMP:17347"/>
        <dbReference type="ChEBI" id="CHEBI:30616"/>
        <dbReference type="ChEBI" id="CHEBI:33019"/>
        <dbReference type="ChEBI" id="CHEBI:140395"/>
        <dbReference type="ChEBI" id="CHEBI:173115"/>
        <dbReference type="EC" id="2.7.7.19"/>
    </reaction>
</comment>
<dbReference type="SUPFAM" id="SSF81301">
    <property type="entry name" value="Nucleotidyltransferase"/>
    <property type="match status" value="1"/>
</dbReference>
<proteinExistence type="inferred from homology"/>
<feature type="binding site" evidence="13">
    <location>
        <position position="162"/>
    </location>
    <ligand>
        <name>ATP</name>
        <dbReference type="ChEBI" id="CHEBI:30616"/>
    </ligand>
</feature>
<comment type="subcellular location">
    <subcellularLocation>
        <location evidence="2">Nucleus</location>
    </subcellularLocation>
</comment>
<evidence type="ECO:0000313" key="17">
    <source>
        <dbReference type="Ensembl" id="ENSSLDP00000025898.1"/>
    </source>
</evidence>
<dbReference type="InterPro" id="IPR043519">
    <property type="entry name" value="NT_sf"/>
</dbReference>
<dbReference type="STRING" id="1841481.ENSSLDP00000025898"/>
<evidence type="ECO:0000313" key="18">
    <source>
        <dbReference type="Proteomes" id="UP000261360"/>
    </source>
</evidence>
<dbReference type="AlphaFoldDB" id="A0A3B4YD07"/>
<evidence type="ECO:0000259" key="16">
    <source>
        <dbReference type="Pfam" id="PF20750"/>
    </source>
</evidence>
<protein>
    <recommendedName>
        <fullName evidence="4">polynucleotide adenylyltransferase</fullName>
        <ecNumber evidence="4">2.7.7.19</ecNumber>
    </recommendedName>
</protein>
<feature type="binding site" evidence="13">
    <location>
        <position position="223"/>
    </location>
    <ligand>
        <name>ATP</name>
        <dbReference type="ChEBI" id="CHEBI:30616"/>
    </ligand>
</feature>
<evidence type="ECO:0000256" key="3">
    <source>
        <dbReference type="ARBA" id="ARBA00010912"/>
    </source>
</evidence>
<keyword evidence="11" id="KW-0539">Nucleus</keyword>
<sequence length="382" mass="44246">HPFLLNTQTYTPRCYGITGPISEDLPHEADLIQTRKLIDSLKSYGVFEDDLELQHREKVVRRLELLYKEWLKEMCFALNIPESVTENVGGKVFPFGSYYMGAHSKGADIDALCVGPGFLERKDFFTSFYEKLRAQQEVKHIRVIEDAFVPVIKLSYDGIEIDLVFGRVARKSIPENLDLLDDKLLQNMDEHCVRSLNGYRVTEEIMRLVPNIFNFRLALRAVKLWAKRRNIYSNKLGFLGGISWAVLVARVCQVYPNATVSTLVIKFFKVYSMWVWPVPVRLRVVENRCYDLPFWDPMVNLNDRCHIMPIITPAYPQQNTSFNVSPSTSSIITAEIERGFAVAQEIQQEEANWSKLFEKPNFFENYQYVLICLKNKTSCNDN</sequence>
<keyword evidence="10 14" id="KW-0460">Magnesium</keyword>
<evidence type="ECO:0000256" key="1">
    <source>
        <dbReference type="ARBA" id="ARBA00001936"/>
    </source>
</evidence>
<dbReference type="Gene3D" id="3.30.460.10">
    <property type="entry name" value="Beta Polymerase, domain 2"/>
    <property type="match status" value="1"/>
</dbReference>
<comment type="cofactor">
    <cofactor evidence="14">
        <name>Mg(2+)</name>
        <dbReference type="ChEBI" id="CHEBI:18420"/>
    </cofactor>
    <text evidence="14">Binds 2 magnesium ions. Also active with manganese.</text>
</comment>
<dbReference type="InterPro" id="IPR014492">
    <property type="entry name" value="PolyA_polymerase"/>
</dbReference>
<evidence type="ECO:0000256" key="7">
    <source>
        <dbReference type="ARBA" id="ARBA00022723"/>
    </source>
</evidence>
<dbReference type="Ensembl" id="ENSSLDT00000026695.1">
    <property type="protein sequence ID" value="ENSSLDP00000025898.1"/>
    <property type="gene ID" value="ENSSLDG00000020094.1"/>
</dbReference>
<dbReference type="GeneTree" id="ENSGT00940000154598"/>
<feature type="binding site" evidence="14">
    <location>
        <position position="110"/>
    </location>
    <ligand>
        <name>Mg(2+)</name>
        <dbReference type="ChEBI" id="CHEBI:18420"/>
        <label>2</label>
        <note>catalytic</note>
    </ligand>
</feature>
<name>A0A3B4YD07_SERLL</name>
<dbReference type="InterPro" id="IPR048840">
    <property type="entry name" value="PolA_pol_NTPase"/>
</dbReference>
<evidence type="ECO:0000256" key="2">
    <source>
        <dbReference type="ARBA" id="ARBA00004123"/>
    </source>
</evidence>
<dbReference type="CDD" id="cd05402">
    <property type="entry name" value="NT_PAP_TUTase"/>
    <property type="match status" value="1"/>
</dbReference>
<dbReference type="Proteomes" id="UP000261360">
    <property type="component" value="Unplaced"/>
</dbReference>
<keyword evidence="8 13" id="KW-0547">Nucleotide-binding</keyword>
<feature type="domain" description="Poly(A) polymerase nucleotidyltransferase" evidence="16">
    <location>
        <begin position="16"/>
        <end position="209"/>
    </location>
</feature>
<dbReference type="FunFam" id="1.10.1410.10:FF:000001">
    <property type="entry name" value="Putative poly(A) polymerase gamma"/>
    <property type="match status" value="1"/>
</dbReference>
<dbReference type="Gene3D" id="1.10.1410.10">
    <property type="match status" value="1"/>
</dbReference>
<keyword evidence="7 14" id="KW-0479">Metal-binding</keyword>
<dbReference type="PANTHER" id="PTHR10682:SF10">
    <property type="entry name" value="POLYNUCLEOTIDE ADENYLYLTRANSFERASE"/>
    <property type="match status" value="1"/>
</dbReference>
<reference evidence="17" key="1">
    <citation type="submission" date="2025-08" db="UniProtKB">
        <authorList>
            <consortium name="Ensembl"/>
        </authorList>
    </citation>
    <scope>IDENTIFICATION</scope>
</reference>
<dbReference type="GO" id="GO:1990817">
    <property type="term" value="F:poly(A) RNA polymerase activity"/>
    <property type="evidence" value="ECO:0007669"/>
    <property type="project" value="UniProtKB-EC"/>
</dbReference>
<evidence type="ECO:0000256" key="6">
    <source>
        <dbReference type="ARBA" id="ARBA00022679"/>
    </source>
</evidence>
<evidence type="ECO:0000256" key="11">
    <source>
        <dbReference type="ARBA" id="ARBA00023242"/>
    </source>
</evidence>
<evidence type="ECO:0000256" key="8">
    <source>
        <dbReference type="ARBA" id="ARBA00022741"/>
    </source>
</evidence>
<accession>A0A3B4YD07</accession>
<feature type="binding site" evidence="14">
    <location>
        <position position="110"/>
    </location>
    <ligand>
        <name>Mg(2+)</name>
        <dbReference type="ChEBI" id="CHEBI:18420"/>
        <label>1</label>
        <note>catalytic</note>
    </ligand>
</feature>
<dbReference type="GO" id="GO:0006397">
    <property type="term" value="P:mRNA processing"/>
    <property type="evidence" value="ECO:0007669"/>
    <property type="project" value="UniProtKB-KW"/>
</dbReference>
<comment type="cofactor">
    <cofactor evidence="1">
        <name>Mn(2+)</name>
        <dbReference type="ChEBI" id="CHEBI:29035"/>
    </cofactor>
</comment>
<evidence type="ECO:0000256" key="10">
    <source>
        <dbReference type="ARBA" id="ARBA00022842"/>
    </source>
</evidence>
<keyword evidence="18" id="KW-1185">Reference proteome</keyword>
<keyword evidence="6" id="KW-0808">Transferase</keyword>
<evidence type="ECO:0000256" key="14">
    <source>
        <dbReference type="PIRSR" id="PIRSR018425-2"/>
    </source>
</evidence>
<feature type="binding site" evidence="14">
    <location>
        <position position="108"/>
    </location>
    <ligand>
        <name>Mg(2+)</name>
        <dbReference type="ChEBI" id="CHEBI:18420"/>
        <label>2</label>
        <note>catalytic</note>
    </ligand>
</feature>
<evidence type="ECO:0000256" key="9">
    <source>
        <dbReference type="ARBA" id="ARBA00022840"/>
    </source>
</evidence>
<dbReference type="GO" id="GO:0005634">
    <property type="term" value="C:nucleus"/>
    <property type="evidence" value="ECO:0007669"/>
    <property type="project" value="UniProtKB-SubCell"/>
</dbReference>
<dbReference type="PIRSF" id="PIRSF018425">
    <property type="entry name" value="PolyA_polymerase"/>
    <property type="match status" value="1"/>
</dbReference>
<reference evidence="17" key="2">
    <citation type="submission" date="2025-09" db="UniProtKB">
        <authorList>
            <consortium name="Ensembl"/>
        </authorList>
    </citation>
    <scope>IDENTIFICATION</scope>
</reference>
<dbReference type="InterPro" id="IPR007012">
    <property type="entry name" value="PolA_pol_cen_dom"/>
</dbReference>
<keyword evidence="9 13" id="KW-0067">ATP-binding</keyword>
<feature type="binding site" evidence="14">
    <location>
        <position position="108"/>
    </location>
    <ligand>
        <name>Mg(2+)</name>
        <dbReference type="ChEBI" id="CHEBI:18420"/>
        <label>1</label>
        <note>catalytic</note>
    </ligand>
</feature>
<keyword evidence="5" id="KW-0507">mRNA processing</keyword>
<dbReference type="GO" id="GO:0005524">
    <property type="term" value="F:ATP binding"/>
    <property type="evidence" value="ECO:0007669"/>
    <property type="project" value="UniProtKB-KW"/>
</dbReference>
<dbReference type="GO" id="GO:0046872">
    <property type="term" value="F:metal ion binding"/>
    <property type="evidence" value="ECO:0007669"/>
    <property type="project" value="UniProtKB-KW"/>
</dbReference>